<reference evidence="7" key="1">
    <citation type="journal article" date="2017" name="bioRxiv">
        <title>Conservation of a gene cluster reveals novel cercosporin biosynthetic mechanisms and extends production to the genus Colletotrichum.</title>
        <authorList>
            <person name="de Jonge R."/>
            <person name="Ebert M.K."/>
            <person name="Huitt-Roehl C.R."/>
            <person name="Pal P."/>
            <person name="Suttle J.C."/>
            <person name="Spanner R.E."/>
            <person name="Neubauer J.D."/>
            <person name="Jurick W.M.II."/>
            <person name="Stott K.A."/>
            <person name="Secor G.A."/>
            <person name="Thomma B.P.H.J."/>
            <person name="Van de Peer Y."/>
            <person name="Townsend C.A."/>
            <person name="Bolton M.D."/>
        </authorList>
    </citation>
    <scope>NUCLEOTIDE SEQUENCE [LARGE SCALE GENOMIC DNA]</scope>
    <source>
        <strain evidence="7">CBS538.71</strain>
    </source>
</reference>
<dbReference type="NCBIfam" id="TIGR00229">
    <property type="entry name" value="sensory_box"/>
    <property type="match status" value="1"/>
</dbReference>
<dbReference type="InterPro" id="IPR035965">
    <property type="entry name" value="PAS-like_dom_sf"/>
</dbReference>
<feature type="compositionally biased region" description="Polar residues" evidence="4">
    <location>
        <begin position="639"/>
        <end position="650"/>
    </location>
</feature>
<dbReference type="PROSITE" id="PS50113">
    <property type="entry name" value="PAC"/>
    <property type="match status" value="1"/>
</dbReference>
<feature type="region of interest" description="Disordered" evidence="4">
    <location>
        <begin position="634"/>
        <end position="656"/>
    </location>
</feature>
<comment type="caution">
    <text evidence="6">The sequence shown here is derived from an EMBL/GenBank/DDBJ whole genome shotgun (WGS) entry which is preliminary data.</text>
</comment>
<evidence type="ECO:0000256" key="3">
    <source>
        <dbReference type="ARBA" id="ARBA00022991"/>
    </source>
</evidence>
<sequence length="671" mass="74272">MCDADTLEKTQAPSAGEHVARTITPKLRRISGSENMSGSLRVVNVSPDQNSREQREDDLPISSPIGMPSENATLPGPRSPSVFDIPEESHDELHTNSTEVADTRDSIEERDSYNLKPPPPIRPHQLNNELEALSERFFSADHLDLILKDHALTVRFKQFLKTYRPAYIDVLKDYIEAKKAIAAIEYANAVANRLQSPATYSPLRTARLDERFETQAKQKEQTLVEDALPAYLTHRLVCLVTDTLVKEITGNSAPIMHELIPSLAEVYCISDPSVQDNPIVYGSEEFYNITQYTKEFAIGRNCRFLQGPKSSDSTVARLIQALMKGEECTETILNYKRDGMPFMNLLMIAPLYDNKGAVRYFLGCQIDVSSLIEGGRGVESFAQLLAQYKTEALNGSFSARKSARRDPMAILSDWGQLLTEEEAEVVKNRAQKPSRVPSETGMGSSMTSSSKVLLNRNGSKSSRIILGMEDSTTTTERQLWPAANLGPSGRLPGVYQSYLLVRPYPSLRITFTSPSLRIPGLIQTKFLDRIGGPVSVREGLLDALTRGTGVTAKVNWLTSNSSVEMEGGRTRWLHCTPLFGSDDRVGVWMVVVCEDESAMLTGSLSRAGSSSTRGGGAQDFTSSKLYADYLKREGRESRPMTSQTNETKNSFVAPGDGDDGIGFLNHHFRDF</sequence>
<proteinExistence type="predicted"/>
<dbReference type="InterPro" id="IPR000700">
    <property type="entry name" value="PAS-assoc_C"/>
</dbReference>
<dbReference type="AlphaFoldDB" id="A0A2S6C9J7"/>
<evidence type="ECO:0000259" key="5">
    <source>
        <dbReference type="PROSITE" id="PS50113"/>
    </source>
</evidence>
<evidence type="ECO:0000256" key="4">
    <source>
        <dbReference type="SAM" id="MobiDB-lite"/>
    </source>
</evidence>
<feature type="region of interest" description="Disordered" evidence="4">
    <location>
        <begin position="1"/>
        <end position="125"/>
    </location>
</feature>
<name>A0A2S6C9J7_9PEZI</name>
<dbReference type="InterPro" id="IPR000014">
    <property type="entry name" value="PAS"/>
</dbReference>
<keyword evidence="1" id="KW-0285">Flavoprotein</keyword>
<evidence type="ECO:0000256" key="2">
    <source>
        <dbReference type="ARBA" id="ARBA00022643"/>
    </source>
</evidence>
<organism evidence="6 7">
    <name type="scientific">Cercospora berteroae</name>
    <dbReference type="NCBI Taxonomy" id="357750"/>
    <lineage>
        <taxon>Eukaryota</taxon>
        <taxon>Fungi</taxon>
        <taxon>Dikarya</taxon>
        <taxon>Ascomycota</taxon>
        <taxon>Pezizomycotina</taxon>
        <taxon>Dothideomycetes</taxon>
        <taxon>Dothideomycetidae</taxon>
        <taxon>Mycosphaerellales</taxon>
        <taxon>Mycosphaerellaceae</taxon>
        <taxon>Cercospora</taxon>
    </lineage>
</organism>
<evidence type="ECO:0000313" key="6">
    <source>
        <dbReference type="EMBL" id="PPJ56411.1"/>
    </source>
</evidence>
<feature type="compositionally biased region" description="Basic and acidic residues" evidence="4">
    <location>
        <begin position="101"/>
        <end position="113"/>
    </location>
</feature>
<evidence type="ECO:0000256" key="1">
    <source>
        <dbReference type="ARBA" id="ARBA00022630"/>
    </source>
</evidence>
<dbReference type="Gene3D" id="3.30.450.20">
    <property type="entry name" value="PAS domain"/>
    <property type="match status" value="1"/>
</dbReference>
<gene>
    <name evidence="6" type="ORF">CBER1_00747</name>
</gene>
<dbReference type="GO" id="GO:0005634">
    <property type="term" value="C:nucleus"/>
    <property type="evidence" value="ECO:0007669"/>
    <property type="project" value="TreeGrafter"/>
</dbReference>
<feature type="domain" description="PAC" evidence="5">
    <location>
        <begin position="327"/>
        <end position="380"/>
    </location>
</feature>
<dbReference type="OrthoDB" id="447251at2759"/>
<dbReference type="Pfam" id="PF13426">
    <property type="entry name" value="PAS_9"/>
    <property type="match status" value="1"/>
</dbReference>
<dbReference type="SUPFAM" id="SSF55785">
    <property type="entry name" value="PYP-like sensor domain (PAS domain)"/>
    <property type="match status" value="1"/>
</dbReference>
<keyword evidence="2" id="KW-0288">FMN</keyword>
<dbReference type="PANTHER" id="PTHR47429">
    <property type="entry name" value="PROTEIN TWIN LOV 1"/>
    <property type="match status" value="1"/>
</dbReference>
<keyword evidence="7" id="KW-1185">Reference proteome</keyword>
<keyword evidence="3" id="KW-0157">Chromophore</keyword>
<dbReference type="EMBL" id="PNEN01000520">
    <property type="protein sequence ID" value="PPJ56411.1"/>
    <property type="molecule type" value="Genomic_DNA"/>
</dbReference>
<dbReference type="STRING" id="357750.A0A2S6C9J7"/>
<accession>A0A2S6C9J7</accession>
<feature type="compositionally biased region" description="Low complexity" evidence="4">
    <location>
        <begin position="440"/>
        <end position="450"/>
    </location>
</feature>
<dbReference type="PANTHER" id="PTHR47429:SF9">
    <property type="entry name" value="PAS DOMAIN-CONTAINING PROTEIN"/>
    <property type="match status" value="1"/>
</dbReference>
<protein>
    <recommendedName>
        <fullName evidence="5">PAC domain-containing protein</fullName>
    </recommendedName>
</protein>
<evidence type="ECO:0000313" key="7">
    <source>
        <dbReference type="Proteomes" id="UP000237631"/>
    </source>
</evidence>
<feature type="region of interest" description="Disordered" evidence="4">
    <location>
        <begin position="426"/>
        <end position="451"/>
    </location>
</feature>
<dbReference type="Proteomes" id="UP000237631">
    <property type="component" value="Unassembled WGS sequence"/>
</dbReference>